<sequence>MADPKYIIPQTYQILNDRIKAYTDESSFFESYQVVGVEGHARAAELEIGAAIRRLQKPENNPNKTDLFALTFYADRISALEAIQQPPQCMLMTFISRIGFGGKPVAIEMAQNIHLMVHCGNHDRPFAFAFRMPDKQDIITVTLDPAKRKPNHRCWSLQVEVDGTYTSTSLTENDTLAVHFVNTPSLTDLIKDDGELVSIGHFIYNDNLRKLLDYQLLLASVLQGRDHTAVYELSMFVLKVCEGIPQALDYYARASALATMQVVGESNRLAPIVPKLDLSIAQQVLDSRLQAAVVFENAFRDLQGQSDSSANVRLFASVALDSSVDSEQAYIFLTDVAKKRFESAHEALKLSQDQFQSLQLTLADKQQAFKDGIEEWKTKNTLKAVGEALIAVAVIAGSIAVACVAPPAGAAGIAAGAAGIGSAVAGGASAVEKLSRIARVIEVIKKIYDKIKPGLEKVDQLVKALQTVILLTTRMERVDKATEGTLKSLSMPSSKGDDAIDLNADWDSFQAEMNILYDSIKDEKIPGAGDFFLTITQMVIRGKAILTAQTAVTSTGDAYLTVLTQSVTQKQHTERLRSAIPKIKGNSNALRLIKLTMAERLLALRTWITLDFEQYLAAYAWHALDPTRPVLTDPMKDIGAFRADAAAIQAKYAEKTSTLNIQSRKFCFSTTGAGTIASASQPALLSVSPDFMDRLKRDRTAEFVIDILHPVFARFGRIRTTSFKIILKGPASNTSQILSLRVVLGSQMGDLLAVKNSDTASRVVDYVTTESVYGFEFAPTTGAVLMEGALSGEHKPSPLSPFRTWRVHVVEGDGLVGMEELSVELMCEVSYVS</sequence>
<gene>
    <name evidence="1" type="ORF">M011DRAFT_526940</name>
</gene>
<dbReference type="PANTHER" id="PTHR34714">
    <property type="entry name" value="EGF-LIKE DOMAIN-CONTAINING PROTEIN"/>
    <property type="match status" value="1"/>
</dbReference>
<dbReference type="EMBL" id="MU006577">
    <property type="protein sequence ID" value="KAF2746505.1"/>
    <property type="molecule type" value="Genomic_DNA"/>
</dbReference>
<evidence type="ECO:0000313" key="1">
    <source>
        <dbReference type="EMBL" id="KAF2746505.1"/>
    </source>
</evidence>
<name>A0A6A6V7L4_9PLEO</name>
<proteinExistence type="predicted"/>
<reference evidence="1" key="1">
    <citation type="journal article" date="2020" name="Stud. Mycol.">
        <title>101 Dothideomycetes genomes: a test case for predicting lifestyles and emergence of pathogens.</title>
        <authorList>
            <person name="Haridas S."/>
            <person name="Albert R."/>
            <person name="Binder M."/>
            <person name="Bloem J."/>
            <person name="Labutti K."/>
            <person name="Salamov A."/>
            <person name="Andreopoulos B."/>
            <person name="Baker S."/>
            <person name="Barry K."/>
            <person name="Bills G."/>
            <person name="Bluhm B."/>
            <person name="Cannon C."/>
            <person name="Castanera R."/>
            <person name="Culley D."/>
            <person name="Daum C."/>
            <person name="Ezra D."/>
            <person name="Gonzalez J."/>
            <person name="Henrissat B."/>
            <person name="Kuo A."/>
            <person name="Liang C."/>
            <person name="Lipzen A."/>
            <person name="Lutzoni F."/>
            <person name="Magnuson J."/>
            <person name="Mondo S."/>
            <person name="Nolan M."/>
            <person name="Ohm R."/>
            <person name="Pangilinan J."/>
            <person name="Park H.-J."/>
            <person name="Ramirez L."/>
            <person name="Alfaro M."/>
            <person name="Sun H."/>
            <person name="Tritt A."/>
            <person name="Yoshinaga Y."/>
            <person name="Zwiers L.-H."/>
            <person name="Turgeon B."/>
            <person name="Goodwin S."/>
            <person name="Spatafora J."/>
            <person name="Crous P."/>
            <person name="Grigoriev I."/>
        </authorList>
    </citation>
    <scope>NUCLEOTIDE SEQUENCE</scope>
    <source>
        <strain evidence="1">CBS 119925</strain>
    </source>
</reference>
<protein>
    <submittedName>
        <fullName evidence="1">Uncharacterized protein</fullName>
    </submittedName>
</protein>
<organism evidence="1 2">
    <name type="scientific">Sporormia fimetaria CBS 119925</name>
    <dbReference type="NCBI Taxonomy" id="1340428"/>
    <lineage>
        <taxon>Eukaryota</taxon>
        <taxon>Fungi</taxon>
        <taxon>Dikarya</taxon>
        <taxon>Ascomycota</taxon>
        <taxon>Pezizomycotina</taxon>
        <taxon>Dothideomycetes</taxon>
        <taxon>Pleosporomycetidae</taxon>
        <taxon>Pleosporales</taxon>
        <taxon>Sporormiaceae</taxon>
        <taxon>Sporormia</taxon>
    </lineage>
</organism>
<keyword evidence="2" id="KW-1185">Reference proteome</keyword>
<dbReference type="Proteomes" id="UP000799440">
    <property type="component" value="Unassembled WGS sequence"/>
</dbReference>
<dbReference type="AlphaFoldDB" id="A0A6A6V7L4"/>
<evidence type="ECO:0000313" key="2">
    <source>
        <dbReference type="Proteomes" id="UP000799440"/>
    </source>
</evidence>
<dbReference type="PANTHER" id="PTHR34714:SF2">
    <property type="entry name" value="EGF-LIKE DOMAIN-CONTAINING PROTEIN"/>
    <property type="match status" value="1"/>
</dbReference>
<accession>A0A6A6V7L4</accession>
<dbReference type="OrthoDB" id="3763773at2759"/>